<accession>A0A4Z2F992</accession>
<proteinExistence type="predicted"/>
<comment type="caution">
    <text evidence="1">The sequence shown here is derived from an EMBL/GenBank/DDBJ whole genome shotgun (WGS) entry which is preliminary data.</text>
</comment>
<reference evidence="1 2" key="1">
    <citation type="submission" date="2019-03" db="EMBL/GenBank/DDBJ databases">
        <title>First draft genome of Liparis tanakae, snailfish: a comprehensive survey of snailfish specific genes.</title>
        <authorList>
            <person name="Kim W."/>
            <person name="Song I."/>
            <person name="Jeong J.-H."/>
            <person name="Kim D."/>
            <person name="Kim S."/>
            <person name="Ryu S."/>
            <person name="Song J.Y."/>
            <person name="Lee S.K."/>
        </authorList>
    </citation>
    <scope>NUCLEOTIDE SEQUENCE [LARGE SCALE GENOMIC DNA]</scope>
    <source>
        <tissue evidence="1">Muscle</tissue>
    </source>
</reference>
<dbReference type="Proteomes" id="UP000314294">
    <property type="component" value="Unassembled WGS sequence"/>
</dbReference>
<gene>
    <name evidence="1" type="ORF">EYF80_052045</name>
</gene>
<evidence type="ECO:0000313" key="1">
    <source>
        <dbReference type="EMBL" id="TNN37796.1"/>
    </source>
</evidence>
<organism evidence="1 2">
    <name type="scientific">Liparis tanakae</name>
    <name type="common">Tanaka's snailfish</name>
    <dbReference type="NCBI Taxonomy" id="230148"/>
    <lineage>
        <taxon>Eukaryota</taxon>
        <taxon>Metazoa</taxon>
        <taxon>Chordata</taxon>
        <taxon>Craniata</taxon>
        <taxon>Vertebrata</taxon>
        <taxon>Euteleostomi</taxon>
        <taxon>Actinopterygii</taxon>
        <taxon>Neopterygii</taxon>
        <taxon>Teleostei</taxon>
        <taxon>Neoteleostei</taxon>
        <taxon>Acanthomorphata</taxon>
        <taxon>Eupercaria</taxon>
        <taxon>Perciformes</taxon>
        <taxon>Cottioidei</taxon>
        <taxon>Cottales</taxon>
        <taxon>Liparidae</taxon>
        <taxon>Liparis</taxon>
    </lineage>
</organism>
<keyword evidence="2" id="KW-1185">Reference proteome</keyword>
<dbReference type="EMBL" id="SRLO01001440">
    <property type="protein sequence ID" value="TNN37796.1"/>
    <property type="molecule type" value="Genomic_DNA"/>
</dbReference>
<dbReference type="AlphaFoldDB" id="A0A4Z2F992"/>
<evidence type="ECO:0000313" key="2">
    <source>
        <dbReference type="Proteomes" id="UP000314294"/>
    </source>
</evidence>
<protein>
    <submittedName>
        <fullName evidence="1">Uncharacterized protein</fullName>
    </submittedName>
</protein>
<name>A0A4Z2F992_9TELE</name>
<sequence length="139" mass="15481">MEQMASASSSVFFFTCSSCAAWISGSRVSLAPHTMRPLSLSHSSCWLTLQWRKRQVFASQKETVSKSSPRFCGEEEESPVSRGRRTPAERLLSISPRIRFLTSLSSSSFLYSSIPWKSFSLRGMLTGWMGSSTVRPGDV</sequence>